<evidence type="ECO:0000256" key="5">
    <source>
        <dbReference type="ARBA" id="ARBA00023136"/>
    </source>
</evidence>
<feature type="transmembrane region" description="Helical" evidence="6">
    <location>
        <begin position="339"/>
        <end position="358"/>
    </location>
</feature>
<dbReference type="AlphaFoldDB" id="A0A0A8UTE3"/>
<evidence type="ECO:0000313" key="8">
    <source>
        <dbReference type="EMBL" id="CEK10367.1"/>
    </source>
</evidence>
<dbReference type="PANTHER" id="PTHR30619">
    <property type="entry name" value="DNA INTERNALIZATION/COMPETENCE PROTEIN COMEC/REC2"/>
    <property type="match status" value="1"/>
</dbReference>
<keyword evidence="9" id="KW-1185">Reference proteome</keyword>
<feature type="transmembrane region" description="Helical" evidence="6">
    <location>
        <begin position="467"/>
        <end position="496"/>
    </location>
</feature>
<evidence type="ECO:0000256" key="1">
    <source>
        <dbReference type="ARBA" id="ARBA00004651"/>
    </source>
</evidence>
<evidence type="ECO:0000259" key="7">
    <source>
        <dbReference type="SMART" id="SM00849"/>
    </source>
</evidence>
<dbReference type="PATRIC" id="fig|449.7.peg.489"/>
<dbReference type="InterPro" id="IPR004797">
    <property type="entry name" value="Competence_ComEC/Rec2"/>
</dbReference>
<keyword evidence="2" id="KW-1003">Cell membrane</keyword>
<dbReference type="HOGENOM" id="CLU_010363_3_0_6"/>
<evidence type="ECO:0000256" key="3">
    <source>
        <dbReference type="ARBA" id="ARBA00022692"/>
    </source>
</evidence>
<evidence type="ECO:0000313" key="9">
    <source>
        <dbReference type="Proteomes" id="UP000032803"/>
    </source>
</evidence>
<feature type="transmembrane region" description="Helical" evidence="6">
    <location>
        <begin position="428"/>
        <end position="447"/>
    </location>
</feature>
<protein>
    <recommendedName>
        <fullName evidence="7">Metallo-beta-lactamase domain-containing protein</fullName>
    </recommendedName>
</protein>
<dbReference type="CDD" id="cd07731">
    <property type="entry name" value="ComA-like_MBL-fold"/>
    <property type="match status" value="1"/>
</dbReference>
<feature type="transmembrane region" description="Helical" evidence="6">
    <location>
        <begin position="238"/>
        <end position="261"/>
    </location>
</feature>
<dbReference type="SMART" id="SM00849">
    <property type="entry name" value="Lactamase_B"/>
    <property type="match status" value="1"/>
</dbReference>
<dbReference type="InterPro" id="IPR001279">
    <property type="entry name" value="Metallo-B-lactamas"/>
</dbReference>
<dbReference type="GO" id="GO:0030420">
    <property type="term" value="P:establishment of competence for transformation"/>
    <property type="evidence" value="ECO:0007669"/>
    <property type="project" value="InterPro"/>
</dbReference>
<dbReference type="PANTHER" id="PTHR30619:SF1">
    <property type="entry name" value="RECOMBINATION PROTEIN 2"/>
    <property type="match status" value="1"/>
</dbReference>
<feature type="transmembrane region" description="Helical" evidence="6">
    <location>
        <begin position="21"/>
        <end position="45"/>
    </location>
</feature>
<dbReference type="STRING" id="449.LHA_1317"/>
<comment type="subcellular location">
    <subcellularLocation>
        <location evidence="1">Cell membrane</location>
        <topology evidence="1">Multi-pass membrane protein</topology>
    </subcellularLocation>
</comment>
<dbReference type="Pfam" id="PF03772">
    <property type="entry name" value="Competence"/>
    <property type="match status" value="1"/>
</dbReference>
<feature type="transmembrane region" description="Helical" evidence="6">
    <location>
        <begin position="370"/>
        <end position="390"/>
    </location>
</feature>
<keyword evidence="3 6" id="KW-0812">Transmembrane</keyword>
<evidence type="ECO:0000256" key="4">
    <source>
        <dbReference type="ARBA" id="ARBA00022989"/>
    </source>
</evidence>
<dbReference type="InterPro" id="IPR025405">
    <property type="entry name" value="DUF4131"/>
</dbReference>
<evidence type="ECO:0000256" key="2">
    <source>
        <dbReference type="ARBA" id="ARBA00022475"/>
    </source>
</evidence>
<dbReference type="Proteomes" id="UP000032803">
    <property type="component" value="Chromosome I"/>
</dbReference>
<keyword evidence="5 6" id="KW-0472">Membrane</keyword>
<dbReference type="Pfam" id="PF13567">
    <property type="entry name" value="DUF4131"/>
    <property type="match status" value="1"/>
</dbReference>
<proteinExistence type="predicted"/>
<dbReference type="InterPro" id="IPR004477">
    <property type="entry name" value="ComEC_N"/>
</dbReference>
<keyword evidence="4 6" id="KW-1133">Transmembrane helix</keyword>
<sequence>MDSYTVSPFCKSNGNMEILCFFAGTAYFYSKSVYALLLVIFACILSPRWSFLIWFLAALLWATVHQWWIADLAMPNNTRVIPKARLEGEIVSIPNTTDFKSQFQFRVSRFNGNAAQSTVLLACYNHCPSFNVGDFWDFEAKLKKPVNLGNPGSFDYVSWLNARHLEWTGYIKPHRAKLLNRLHSQTLLSIREQLASSVVKLLPNEDSLGIVEALTLGLTSHIDKKQWDLFRRTGTTHLMVISGAHIGLVAGLSFALMRWLWTRSSRLCLYYPAAQPASILGLLMALVYALLAGFAAPAQRSLIACFFLLVKNFLNYRFTTWQAWRYGLLGVLLFEPHDVLLPGFYLSFLAVASLLLGSQRLTMSGLKKSIGLQLICLFGLMPLTLFWFSYGAINGFFANLLAIPMVGFIIVPLALISLFLVQCWDNSWILLPVHWAIEGLLYFLRWVDSFSQVNLSFSFNDILSPLALMLVMMLGLFLPLRALFPAMIVLSITALWPGFSKVKKGDAEINILDVGQGLAVLVQTANHRLVYDTGIKFYQGGDMAKLAIIPFLKTLGVKRIDKVIISHPDLDHRGGLESLESTYLVDELLVNEVSFYHRGKNCHHYPSWQWDGVSFKFLAINKRFKNKNNNSCVLQVKNKKGRILLTGDIERLAEDFLVKAYKEQLASTVVVVPHHGSKTSSSLQFIQQIAPKFAIISAGFDNRYHFPHGQTLKTFERQKINVFNTAECGMVTVQLFVKKDRVEPFCYKPIKSG</sequence>
<dbReference type="Pfam" id="PF00753">
    <property type="entry name" value="Lactamase_B"/>
    <property type="match status" value="1"/>
</dbReference>
<evidence type="ECO:0000256" key="6">
    <source>
        <dbReference type="SAM" id="Phobius"/>
    </source>
</evidence>
<dbReference type="NCBIfam" id="TIGR00361">
    <property type="entry name" value="ComEC_Rec2"/>
    <property type="match status" value="1"/>
</dbReference>
<accession>A0A0A8UTE3</accession>
<organism evidence="8 9">
    <name type="scientific">Legionella hackeliae</name>
    <dbReference type="NCBI Taxonomy" id="449"/>
    <lineage>
        <taxon>Bacteria</taxon>
        <taxon>Pseudomonadati</taxon>
        <taxon>Pseudomonadota</taxon>
        <taxon>Gammaproteobacteria</taxon>
        <taxon>Legionellales</taxon>
        <taxon>Legionellaceae</taxon>
        <taxon>Legionella</taxon>
    </lineage>
</organism>
<dbReference type="InterPro" id="IPR036866">
    <property type="entry name" value="RibonucZ/Hydroxyglut_hydro"/>
</dbReference>
<dbReference type="Gene3D" id="3.60.15.10">
    <property type="entry name" value="Ribonuclease Z/Hydroxyacylglutathione hydrolase-like"/>
    <property type="match status" value="1"/>
</dbReference>
<feature type="transmembrane region" description="Helical" evidence="6">
    <location>
        <begin position="273"/>
        <end position="294"/>
    </location>
</feature>
<feature type="transmembrane region" description="Helical" evidence="6">
    <location>
        <begin position="301"/>
        <end position="319"/>
    </location>
</feature>
<name>A0A0A8UTE3_LEGHA</name>
<feature type="domain" description="Metallo-beta-lactamase" evidence="7">
    <location>
        <begin position="516"/>
        <end position="700"/>
    </location>
</feature>
<dbReference type="GO" id="GO:0005886">
    <property type="term" value="C:plasma membrane"/>
    <property type="evidence" value="ECO:0007669"/>
    <property type="project" value="UniProtKB-SubCell"/>
</dbReference>
<dbReference type="InterPro" id="IPR052159">
    <property type="entry name" value="Competence_DNA_uptake"/>
</dbReference>
<dbReference type="KEGG" id="lha:LHA_1317"/>
<dbReference type="NCBIfam" id="TIGR00360">
    <property type="entry name" value="ComEC_N-term"/>
    <property type="match status" value="1"/>
</dbReference>
<dbReference type="InterPro" id="IPR035681">
    <property type="entry name" value="ComA-like_MBL"/>
</dbReference>
<reference evidence="9" key="1">
    <citation type="submission" date="2014-09" db="EMBL/GenBank/DDBJ databases">
        <authorList>
            <person name="Gomez-Valero L."/>
        </authorList>
    </citation>
    <scope>NUCLEOTIDE SEQUENCE [LARGE SCALE GENOMIC DNA]</scope>
    <source>
        <strain evidence="9">ATCC35250</strain>
    </source>
</reference>
<dbReference type="SUPFAM" id="SSF56281">
    <property type="entry name" value="Metallo-hydrolase/oxidoreductase"/>
    <property type="match status" value="1"/>
</dbReference>
<feature type="transmembrane region" description="Helical" evidence="6">
    <location>
        <begin position="51"/>
        <end position="69"/>
    </location>
</feature>
<feature type="transmembrane region" description="Helical" evidence="6">
    <location>
        <begin position="396"/>
        <end position="421"/>
    </location>
</feature>
<dbReference type="EMBL" id="LN681225">
    <property type="protein sequence ID" value="CEK10367.1"/>
    <property type="molecule type" value="Genomic_DNA"/>
</dbReference>
<gene>
    <name evidence="8" type="ORF">LHA_1317</name>
</gene>